<reference evidence="1 2" key="1">
    <citation type="submission" date="2021-06" db="EMBL/GenBank/DDBJ databases">
        <title>Caerostris extrusa draft genome.</title>
        <authorList>
            <person name="Kono N."/>
            <person name="Arakawa K."/>
        </authorList>
    </citation>
    <scope>NUCLEOTIDE SEQUENCE [LARGE SCALE GENOMIC DNA]</scope>
</reference>
<dbReference type="EMBL" id="BPLR01016837">
    <property type="protein sequence ID" value="GIY86723.1"/>
    <property type="molecule type" value="Genomic_DNA"/>
</dbReference>
<feature type="non-terminal residue" evidence="1">
    <location>
        <position position="30"/>
    </location>
</feature>
<accession>A0AAV4WWS3</accession>
<name>A0AAV4WWS3_CAEEX</name>
<proteinExistence type="predicted"/>
<evidence type="ECO:0000313" key="2">
    <source>
        <dbReference type="Proteomes" id="UP001054945"/>
    </source>
</evidence>
<keyword evidence="2" id="KW-1185">Reference proteome</keyword>
<comment type="caution">
    <text evidence="1">The sequence shown here is derived from an EMBL/GenBank/DDBJ whole genome shotgun (WGS) entry which is preliminary data.</text>
</comment>
<protein>
    <submittedName>
        <fullName evidence="1">Uncharacterized protein</fullName>
    </submittedName>
</protein>
<dbReference type="Proteomes" id="UP001054945">
    <property type="component" value="Unassembled WGS sequence"/>
</dbReference>
<gene>
    <name evidence="1" type="ORF">CEXT_20441</name>
</gene>
<organism evidence="1 2">
    <name type="scientific">Caerostris extrusa</name>
    <name type="common">Bark spider</name>
    <name type="synonym">Caerostris bankana</name>
    <dbReference type="NCBI Taxonomy" id="172846"/>
    <lineage>
        <taxon>Eukaryota</taxon>
        <taxon>Metazoa</taxon>
        <taxon>Ecdysozoa</taxon>
        <taxon>Arthropoda</taxon>
        <taxon>Chelicerata</taxon>
        <taxon>Arachnida</taxon>
        <taxon>Araneae</taxon>
        <taxon>Araneomorphae</taxon>
        <taxon>Entelegynae</taxon>
        <taxon>Araneoidea</taxon>
        <taxon>Araneidae</taxon>
        <taxon>Caerostris</taxon>
    </lineage>
</organism>
<sequence>MFIEKECCVDITVTAKVPLPGRAAASYCGD</sequence>
<dbReference type="AlphaFoldDB" id="A0AAV4WWS3"/>
<evidence type="ECO:0000313" key="1">
    <source>
        <dbReference type="EMBL" id="GIY86723.1"/>
    </source>
</evidence>